<reference evidence="2" key="1">
    <citation type="submission" date="2020-05" db="UniProtKB">
        <authorList>
            <consortium name="EnsemblMetazoa"/>
        </authorList>
    </citation>
    <scope>IDENTIFICATION</scope>
    <source>
        <strain evidence="2">Aabys</strain>
    </source>
</reference>
<feature type="region of interest" description="Disordered" evidence="1">
    <location>
        <begin position="900"/>
        <end position="1307"/>
    </location>
</feature>
<feature type="compositionally biased region" description="Polar residues" evidence="1">
    <location>
        <begin position="1924"/>
        <end position="1952"/>
    </location>
</feature>
<feature type="region of interest" description="Disordered" evidence="1">
    <location>
        <begin position="1915"/>
        <end position="1961"/>
    </location>
</feature>
<protein>
    <submittedName>
        <fullName evidence="2">Uncharacterized protein</fullName>
    </submittedName>
</protein>
<sequence length="2137" mass="234471">MTSVIDVKDYQESPAPSKTSTFSLNNLFNLTSNIIKEKKFPLTRLGRRVYHRKFPLELQLILETENENTDPKMAKPFPLVTTMGKYIFPSRGTKQEILLNLKPHEIQALYESNKILKSLQSNPKEELPKQENPSTKFPFKERLIRKFYRKFPQLAEISSTMTANDHGRFIHFHDWNKQKISINSLNTDTRTNVNTTKFMINNDGTRSMTQTNPSEPQQKQQQQLDKIFICQNEKHASSSQVHVENKKSFRPKRANTPRATSISPVTVKESKENFENSSQMKMEADAIINIQNENDLLLANIRNSLVNHRPTFNAAVAAAADGLDEDADDEYDGDDIDEEVANILRASTPPARTTTTSVRNTERIRARNHRERDLDDLCNPQVAQIVECSDVRDTLTITVERYGGEIYNNSGTGLGENQLVYSPTTPTLTSPLNVSATNVASSLNGSVPSGLTSRPDNTPYCSEILLPKSDVLEFDDELKYGKVCHGVHPEINEYQIGGIRQTLKESEISLAKEKEEQKLQTNVHRNSREFDEMKYEMKSHKSASDTAASIPATRSIGKHEASGRNRTPSGAVAKPTSDYNHLPAAAASSRRLSTDSNASGRSTPTSRSHTNEINRTSTSKPSLESYSGRTTPTSLIGNKYGSSTTSLANKYGNDNSSRYGNDNSSLTSLKYGNDITLVPSRYGHDSSLSGSKYDLSSRTGHEPSSLPSRYGNDITPTSLRHGNDVTSRYGNDSSLSNSRYGSDISQRLIPDSQPISNTSQRNLTPSLGSLRTTSTTLDAAVPSLTQTQGLSLDATTGDRSRLRKQRRLRSQDSQDDEDPIERLNRLKARITASLSEVKGVLKQYSTEENEEPAPTRGSSSLVSRTNKVTEPIAESSEEAKAEPVNFRFVKRIRKRSIFPEDEEEGENKVEGKDEVDKIEKTNLNEKSADEVDRGVVAPRDEQISSKETENATERNEVLDKTPGSDLNKGAVEECTKGQESILDQTVTPQNKEKESDTSLKESESGINKNENSIILEPSPPSSTKDVLRVENEKLNKVENENSNNANNKESVSVQLKPESEVKTEAEEKNEKHPKKNQNKKPKNETKISPKSKAKQKADELSTDNTTKQNKTSEKKNKTNEKVRRNSKILNDNSKQMENKVAENASELDEISPKLEISDKSKQSENKSGESASKIVDTVQGTMAPNVKDTKESSSTSVVSDNSKKVENKLGESPLKIVDGGKSAQGTMAPNVNGISSSKTTFVSDNSKKAENKSDENVSKIVDGGKSSQETMAPNVNNTESNVNSLSDPKNLQKQSEKDNTFPPSGDKILRESKELIPDKNGTPSVVATGVATKPLSVAPNGNASILVTSSTLAVQKTNDLSPKSADNIVASNMLEASKTTEQLEITNKAPGNLKETDTALSNEQEKSNEQTDTFDDQSLKKKKKLPAKTKTPTSTSRRASLAAVEGSKIEPAVKLATPAAIQRRPSDSEAIVKKKLITSKLNTSGNVAEVTPKPKIVKVKRSAIKKSNDDNNQTQANETLNLAAGTPTASSSSSASPLSVGDKTAKIDNVSVTSNKSFHIEADQKKNKDVTLPNDEMPPAANQILSTQLVIDEQTAIDEKPSIPSNSRTIADSSISNEATNARLQQTTTTTTKNFELANKFENNAVANNNSSMLANAGGATLLENSNRNSEANDQRSDLHDLLQESAVIVKATTNLQATKHQGTEGVAKKLETSSEKLEEQLVSKTTGVEPSHAVDIAKATTTTSPEQSLPSISSTTTTTGDQTTSTVTTEPPPPTQAISTPPISAEEAATKINSSPQISISRTQDATEDTPKAAAAATQIPTNQLSEGDHQTEAPVDNSKTNMPELNQAPAPVQTAEIPHEPGEKLKKKIIIKKIIRQTSIDKAKKAEASEAAITETQPTTTVDVPVPVPAVDSVTDEKSETEITSPQAGEDVTSASEECSGSTTEVSESDSGAGAAKPKKVRKVKNKVIIKRQKRKLSISDSSFFGHNVSNEEPTNTEVETLEKPIAYVTDDEEDEAEPEEAQKVEEEKKPLKSCINKKEYNIGDDVLYGERYRRNTQIRWRRGRVKEKITSISYLIDIDGIEVSSHINYLKKYTGRKVQFGGKEYLEIDYEQLAEDEERAERARRRSYSIWNMV</sequence>
<organism evidence="2">
    <name type="scientific">Musca domestica</name>
    <name type="common">House fly</name>
    <dbReference type="NCBI Taxonomy" id="7370"/>
    <lineage>
        <taxon>Eukaryota</taxon>
        <taxon>Metazoa</taxon>
        <taxon>Ecdysozoa</taxon>
        <taxon>Arthropoda</taxon>
        <taxon>Hexapoda</taxon>
        <taxon>Insecta</taxon>
        <taxon>Pterygota</taxon>
        <taxon>Neoptera</taxon>
        <taxon>Endopterygota</taxon>
        <taxon>Diptera</taxon>
        <taxon>Brachycera</taxon>
        <taxon>Muscomorpha</taxon>
        <taxon>Muscoidea</taxon>
        <taxon>Muscidae</taxon>
        <taxon>Musca</taxon>
    </lineage>
</organism>
<feature type="region of interest" description="Disordered" evidence="1">
    <location>
        <begin position="681"/>
        <end position="770"/>
    </location>
</feature>
<feature type="compositionally biased region" description="Low complexity" evidence="1">
    <location>
        <begin position="1040"/>
        <end position="1053"/>
    </location>
</feature>
<feature type="compositionally biased region" description="Low complexity" evidence="1">
    <location>
        <begin position="685"/>
        <end position="697"/>
    </location>
</feature>
<feature type="compositionally biased region" description="Basic and acidic residues" evidence="1">
    <location>
        <begin position="906"/>
        <end position="959"/>
    </location>
</feature>
<feature type="compositionally biased region" description="Basic and acidic residues" evidence="1">
    <location>
        <begin position="1057"/>
        <end position="1070"/>
    </location>
</feature>
<dbReference type="eggNOG" id="ENOG502RVRS">
    <property type="taxonomic scope" value="Eukaryota"/>
</dbReference>
<dbReference type="VEuPathDB" id="VectorBase:MDOMA2_007089"/>
<dbReference type="VEuPathDB" id="VectorBase:MDOA000995"/>
<feature type="region of interest" description="Disordered" evidence="1">
    <location>
        <begin position="843"/>
        <end position="878"/>
    </location>
</feature>
<dbReference type="RefSeq" id="XP_011294791.2">
    <property type="nucleotide sequence ID" value="XM_011296489.3"/>
</dbReference>
<feature type="region of interest" description="Disordered" evidence="1">
    <location>
        <begin position="235"/>
        <end position="259"/>
    </location>
</feature>
<feature type="compositionally biased region" description="Low complexity" evidence="1">
    <location>
        <begin position="1428"/>
        <end position="1440"/>
    </location>
</feature>
<feature type="compositionally biased region" description="Polar residues" evidence="1">
    <location>
        <begin position="1265"/>
        <end position="1293"/>
    </location>
</feature>
<feature type="compositionally biased region" description="Basic and acidic residues" evidence="1">
    <location>
        <begin position="1025"/>
        <end position="1039"/>
    </location>
</feature>
<evidence type="ECO:0000313" key="2">
    <source>
        <dbReference type="EnsemblMetazoa" id="MDOA000995-PD"/>
    </source>
</evidence>
<feature type="compositionally biased region" description="Polar residues" evidence="1">
    <location>
        <begin position="1792"/>
        <end position="1805"/>
    </location>
</feature>
<feature type="region of interest" description="Disordered" evidence="1">
    <location>
        <begin position="202"/>
        <end position="223"/>
    </location>
</feature>
<dbReference type="OrthoDB" id="7969552at2759"/>
<proteinExistence type="predicted"/>
<dbReference type="EnsemblMetazoa" id="MDOA000995-RD">
    <property type="protein sequence ID" value="MDOA000995-PD"/>
    <property type="gene ID" value="MDOA000995"/>
</dbReference>
<feature type="compositionally biased region" description="Polar residues" evidence="1">
    <location>
        <begin position="753"/>
        <end position="762"/>
    </location>
</feature>
<feature type="compositionally biased region" description="Basic residues" evidence="1">
    <location>
        <begin position="1071"/>
        <end position="1080"/>
    </location>
</feature>
<feature type="region of interest" description="Disordered" evidence="1">
    <location>
        <begin position="788"/>
        <end position="820"/>
    </location>
</feature>
<feature type="compositionally biased region" description="Polar residues" evidence="1">
    <location>
        <begin position="1223"/>
        <end position="1244"/>
    </location>
</feature>
<feature type="compositionally biased region" description="Low complexity" evidence="1">
    <location>
        <begin position="1749"/>
        <end position="1770"/>
    </location>
</feature>
<feature type="compositionally biased region" description="Basic and acidic residues" evidence="1">
    <location>
        <begin position="990"/>
        <end position="1003"/>
    </location>
</feature>
<feature type="compositionally biased region" description="Polar residues" evidence="1">
    <location>
        <begin position="714"/>
        <end position="745"/>
    </location>
</feature>
<feature type="compositionally biased region" description="Basic and acidic residues" evidence="1">
    <location>
        <begin position="1245"/>
        <end position="1257"/>
    </location>
</feature>
<feature type="compositionally biased region" description="Polar residues" evidence="1">
    <location>
        <begin position="594"/>
        <end position="642"/>
    </location>
</feature>
<feature type="compositionally biased region" description="Polar residues" evidence="1">
    <location>
        <begin position="856"/>
        <end position="868"/>
    </location>
</feature>
<feature type="compositionally biased region" description="Polar residues" evidence="1">
    <location>
        <begin position="977"/>
        <end position="989"/>
    </location>
</feature>
<gene>
    <name evidence="2" type="primary">101888844</name>
</gene>
<dbReference type="KEGG" id="mde:101888844"/>
<feature type="compositionally biased region" description="Basic and acidic residues" evidence="1">
    <location>
        <begin position="1110"/>
        <end position="1123"/>
    </location>
</feature>
<feature type="compositionally biased region" description="Polar residues" evidence="1">
    <location>
        <begin position="202"/>
        <end position="216"/>
    </location>
</feature>
<name>A0A1I8M3W5_MUSDO</name>
<evidence type="ECO:0000256" key="1">
    <source>
        <dbReference type="SAM" id="MobiDB-lite"/>
    </source>
</evidence>
<feature type="region of interest" description="Disordered" evidence="1">
    <location>
        <begin position="1380"/>
        <end position="1444"/>
    </location>
</feature>
<feature type="region of interest" description="Disordered" evidence="1">
    <location>
        <begin position="535"/>
        <end position="642"/>
    </location>
</feature>
<accession>A0A1I8M3W5</accession>
<feature type="region of interest" description="Disordered" evidence="1">
    <location>
        <begin position="1740"/>
        <end position="1843"/>
    </location>
</feature>
<feature type="compositionally biased region" description="Basic and acidic residues" evidence="1">
    <location>
        <begin position="1150"/>
        <end position="1167"/>
    </location>
</feature>